<dbReference type="InterPro" id="IPR006664">
    <property type="entry name" value="OMP_bac"/>
</dbReference>
<feature type="chain" id="PRO_5045472427" evidence="5">
    <location>
        <begin position="20"/>
        <end position="273"/>
    </location>
</feature>
<sequence>MKKVLNILLVLLITHIAVAQEETVFSIYFEFDKYALDDKQGKNVVAFIKAIDTTRIESIQIFGYCDDRGKDEYNYKLSNNRANTIKDKLIENGVKNKIIVTIEGKGRILLEDDINDVSEARSKNRRVDVMVNFKPLPPPELKEPGMYDHIKKDMVVGDRVFLKDILFERGSSQLTYSSRKELEKIARLLHKYKNLEFEIQGHVCCTPTYQKEAIDKDTRKRELSVNRAKKVYKFLVSKRVNADRMTYKGYGNTQPLGKGSEYDRRVELVITKI</sequence>
<evidence type="ECO:0000313" key="8">
    <source>
        <dbReference type="Proteomes" id="UP000615760"/>
    </source>
</evidence>
<gene>
    <name evidence="7" type="ORF">GCM10007424_16520</name>
</gene>
<dbReference type="PANTHER" id="PTHR30329">
    <property type="entry name" value="STATOR ELEMENT OF FLAGELLAR MOTOR COMPLEX"/>
    <property type="match status" value="1"/>
</dbReference>
<feature type="domain" description="OmpA-like" evidence="6">
    <location>
        <begin position="154"/>
        <end position="273"/>
    </location>
</feature>
<dbReference type="EMBL" id="BMJE01000004">
    <property type="protein sequence ID" value="GGB77186.1"/>
    <property type="molecule type" value="Genomic_DNA"/>
</dbReference>
<evidence type="ECO:0000256" key="4">
    <source>
        <dbReference type="PROSITE-ProRule" id="PRU00473"/>
    </source>
</evidence>
<keyword evidence="3" id="KW-0998">Cell outer membrane</keyword>
<comment type="subcellular location">
    <subcellularLocation>
        <location evidence="1">Cell outer membrane</location>
    </subcellularLocation>
</comment>
<accession>A0ABQ1JXB4</accession>
<evidence type="ECO:0000256" key="2">
    <source>
        <dbReference type="ARBA" id="ARBA00023136"/>
    </source>
</evidence>
<name>A0ABQ1JXB4_9FLAO</name>
<organism evidence="7 8">
    <name type="scientific">Flavobacterium suaedae</name>
    <dbReference type="NCBI Taxonomy" id="1767027"/>
    <lineage>
        <taxon>Bacteria</taxon>
        <taxon>Pseudomonadati</taxon>
        <taxon>Bacteroidota</taxon>
        <taxon>Flavobacteriia</taxon>
        <taxon>Flavobacteriales</taxon>
        <taxon>Flavobacteriaceae</taxon>
        <taxon>Flavobacterium</taxon>
    </lineage>
</organism>
<keyword evidence="2 4" id="KW-0472">Membrane</keyword>
<dbReference type="InterPro" id="IPR050330">
    <property type="entry name" value="Bact_OuterMem_StrucFunc"/>
</dbReference>
<dbReference type="SUPFAM" id="SSF103088">
    <property type="entry name" value="OmpA-like"/>
    <property type="match status" value="2"/>
</dbReference>
<feature type="signal peptide" evidence="5">
    <location>
        <begin position="1"/>
        <end position="19"/>
    </location>
</feature>
<evidence type="ECO:0000313" key="7">
    <source>
        <dbReference type="EMBL" id="GGB77186.1"/>
    </source>
</evidence>
<dbReference type="Pfam" id="PF00691">
    <property type="entry name" value="OmpA"/>
    <property type="match status" value="2"/>
</dbReference>
<protein>
    <submittedName>
        <fullName evidence="7">Membrane protein</fullName>
    </submittedName>
</protein>
<comment type="caution">
    <text evidence="7">The sequence shown here is derived from an EMBL/GenBank/DDBJ whole genome shotgun (WGS) entry which is preliminary data.</text>
</comment>
<dbReference type="InterPro" id="IPR036737">
    <property type="entry name" value="OmpA-like_sf"/>
</dbReference>
<dbReference type="CDD" id="cd07185">
    <property type="entry name" value="OmpA_C-like"/>
    <property type="match status" value="2"/>
</dbReference>
<dbReference type="PROSITE" id="PS51123">
    <property type="entry name" value="OMPA_2"/>
    <property type="match status" value="2"/>
</dbReference>
<proteinExistence type="predicted"/>
<evidence type="ECO:0000256" key="1">
    <source>
        <dbReference type="ARBA" id="ARBA00004442"/>
    </source>
</evidence>
<evidence type="ECO:0000256" key="3">
    <source>
        <dbReference type="ARBA" id="ARBA00023237"/>
    </source>
</evidence>
<dbReference type="InterPro" id="IPR006665">
    <property type="entry name" value="OmpA-like"/>
</dbReference>
<dbReference type="RefSeq" id="WP_188620801.1">
    <property type="nucleotide sequence ID" value="NZ_BMJE01000004.1"/>
</dbReference>
<feature type="domain" description="OmpA-like" evidence="6">
    <location>
        <begin position="16"/>
        <end position="135"/>
    </location>
</feature>
<keyword evidence="5" id="KW-0732">Signal</keyword>
<dbReference type="PANTHER" id="PTHR30329:SF21">
    <property type="entry name" value="LIPOPROTEIN YIAD-RELATED"/>
    <property type="match status" value="1"/>
</dbReference>
<reference evidence="8" key="1">
    <citation type="journal article" date="2019" name="Int. J. Syst. Evol. Microbiol.">
        <title>The Global Catalogue of Microorganisms (GCM) 10K type strain sequencing project: providing services to taxonomists for standard genome sequencing and annotation.</title>
        <authorList>
            <consortium name="The Broad Institute Genomics Platform"/>
            <consortium name="The Broad Institute Genome Sequencing Center for Infectious Disease"/>
            <person name="Wu L."/>
            <person name="Ma J."/>
        </authorList>
    </citation>
    <scope>NUCLEOTIDE SEQUENCE [LARGE SCALE GENOMIC DNA]</scope>
    <source>
        <strain evidence="8">CGMCC 1.15461</strain>
    </source>
</reference>
<evidence type="ECO:0000259" key="6">
    <source>
        <dbReference type="PROSITE" id="PS51123"/>
    </source>
</evidence>
<dbReference type="PRINTS" id="PR01021">
    <property type="entry name" value="OMPADOMAIN"/>
</dbReference>
<dbReference type="Proteomes" id="UP000615760">
    <property type="component" value="Unassembled WGS sequence"/>
</dbReference>
<dbReference type="Gene3D" id="3.30.1330.60">
    <property type="entry name" value="OmpA-like domain"/>
    <property type="match status" value="2"/>
</dbReference>
<evidence type="ECO:0000256" key="5">
    <source>
        <dbReference type="SAM" id="SignalP"/>
    </source>
</evidence>
<keyword evidence="8" id="KW-1185">Reference proteome</keyword>